<comment type="caution">
    <text evidence="2">The sequence shown here is derived from an EMBL/GenBank/DDBJ whole genome shotgun (WGS) entry which is preliminary data.</text>
</comment>
<evidence type="ECO:0000313" key="3">
    <source>
        <dbReference type="Proteomes" id="UP000013049"/>
    </source>
</evidence>
<dbReference type="PATRIC" id="fig|1217712.3.peg.3087"/>
<keyword evidence="1" id="KW-1133">Transmembrane helix</keyword>
<evidence type="ECO:0000256" key="1">
    <source>
        <dbReference type="SAM" id="Phobius"/>
    </source>
</evidence>
<dbReference type="HOGENOM" id="CLU_1458323_0_0_6"/>
<dbReference type="AlphaFoldDB" id="N8W7F1"/>
<protein>
    <submittedName>
        <fullName evidence="2">Uncharacterized protein</fullName>
    </submittedName>
</protein>
<reference evidence="2 3" key="1">
    <citation type="submission" date="2013-02" db="EMBL/GenBank/DDBJ databases">
        <title>The Genome Sequence of Acinetobacter sp. NIPH 758.</title>
        <authorList>
            <consortium name="The Broad Institute Genome Sequencing Platform"/>
            <consortium name="The Broad Institute Genome Sequencing Center for Infectious Disease"/>
            <person name="Cerqueira G."/>
            <person name="Feldgarden M."/>
            <person name="Courvalin P."/>
            <person name="Perichon B."/>
            <person name="Grillot-Courvalin C."/>
            <person name="Clermont D."/>
            <person name="Rocha E."/>
            <person name="Yoon E.-J."/>
            <person name="Nemec A."/>
            <person name="Walker B."/>
            <person name="Young S.K."/>
            <person name="Zeng Q."/>
            <person name="Gargeya S."/>
            <person name="Fitzgerald M."/>
            <person name="Haas B."/>
            <person name="Abouelleil A."/>
            <person name="Alvarado L."/>
            <person name="Arachchi H.M."/>
            <person name="Berlin A.M."/>
            <person name="Chapman S.B."/>
            <person name="Dewar J."/>
            <person name="Goldberg J."/>
            <person name="Griggs A."/>
            <person name="Gujja S."/>
            <person name="Hansen M."/>
            <person name="Howarth C."/>
            <person name="Imamovic A."/>
            <person name="Larimer J."/>
            <person name="McCowan C."/>
            <person name="Murphy C."/>
            <person name="Neiman D."/>
            <person name="Pearson M."/>
            <person name="Priest M."/>
            <person name="Roberts A."/>
            <person name="Saif S."/>
            <person name="Shea T."/>
            <person name="Sisk P."/>
            <person name="Sykes S."/>
            <person name="Wortman J."/>
            <person name="Nusbaum C."/>
            <person name="Birren B."/>
        </authorList>
    </citation>
    <scope>NUCLEOTIDE SEQUENCE [LARGE SCALE GENOMIC DNA]</scope>
    <source>
        <strain evidence="2 3">NIPH 758</strain>
    </source>
</reference>
<proteinExistence type="predicted"/>
<feature type="transmembrane region" description="Helical" evidence="1">
    <location>
        <begin position="12"/>
        <end position="32"/>
    </location>
</feature>
<dbReference type="Proteomes" id="UP000013049">
    <property type="component" value="Unassembled WGS sequence"/>
</dbReference>
<accession>N8W7F1</accession>
<gene>
    <name evidence="2" type="ORF">F971_03199</name>
</gene>
<sequence length="184" mass="22256">MKIIKGTNFWRLLSIILMFIIFLGLYYFFIVYPKDTEKARLAIAEEILMASNWQDLSYKHDLYKALLNQNVPLNPINDEIYLDDLNRLRVLYQSGEGAKLIDILNKYSEYSIYQDKSARGLCLQLQFLQLYKNKIEREKYHTERLARWQNFNEQNWETISPWLQEKDTFNQFFKSKNMQTDCFF</sequence>
<evidence type="ECO:0000313" key="2">
    <source>
        <dbReference type="EMBL" id="ENU91292.1"/>
    </source>
</evidence>
<keyword evidence="1" id="KW-0472">Membrane</keyword>
<name>N8W7F1_9GAMM</name>
<organism evidence="2 3">
    <name type="scientific">Acinetobacter vivianii</name>
    <dbReference type="NCBI Taxonomy" id="1776742"/>
    <lineage>
        <taxon>Bacteria</taxon>
        <taxon>Pseudomonadati</taxon>
        <taxon>Pseudomonadota</taxon>
        <taxon>Gammaproteobacteria</taxon>
        <taxon>Moraxellales</taxon>
        <taxon>Moraxellaceae</taxon>
        <taxon>Acinetobacter</taxon>
    </lineage>
</organism>
<dbReference type="EMBL" id="APPC01000020">
    <property type="protein sequence ID" value="ENU91292.1"/>
    <property type="molecule type" value="Genomic_DNA"/>
</dbReference>
<dbReference type="RefSeq" id="WP_004773095.1">
    <property type="nucleotide sequence ID" value="NZ_KB849357.1"/>
</dbReference>
<keyword evidence="1" id="KW-0812">Transmembrane</keyword>